<gene>
    <name evidence="1" type="ORF">GCM10022204_24220</name>
</gene>
<name>A0ABP7DHL4_9ACTN</name>
<accession>A0ABP7DHL4</accession>
<reference evidence="2" key="1">
    <citation type="journal article" date="2019" name="Int. J. Syst. Evol. Microbiol.">
        <title>The Global Catalogue of Microorganisms (GCM) 10K type strain sequencing project: providing services to taxonomists for standard genome sequencing and annotation.</title>
        <authorList>
            <consortium name="The Broad Institute Genomics Platform"/>
            <consortium name="The Broad Institute Genome Sequencing Center for Infectious Disease"/>
            <person name="Wu L."/>
            <person name="Ma J."/>
        </authorList>
    </citation>
    <scope>NUCLEOTIDE SEQUENCE [LARGE SCALE GENOMIC DNA]</scope>
    <source>
        <strain evidence="2">JCM 16548</strain>
    </source>
</reference>
<protein>
    <recommendedName>
        <fullName evidence="3">Lipoprotein</fullName>
    </recommendedName>
</protein>
<dbReference type="Proteomes" id="UP001500051">
    <property type="component" value="Unassembled WGS sequence"/>
</dbReference>
<proteinExistence type="predicted"/>
<dbReference type="EMBL" id="BAAAYX010000009">
    <property type="protein sequence ID" value="GAA3705819.1"/>
    <property type="molecule type" value="Genomic_DNA"/>
</dbReference>
<evidence type="ECO:0000313" key="1">
    <source>
        <dbReference type="EMBL" id="GAA3705819.1"/>
    </source>
</evidence>
<sequence>MGVAVATMVWVAGCTPAAEPQARAAAAAFQGAVDRGDSTAACELLSEAARENLESASVTRCAEALTRLELPTGSVAEVAVWGGNAQGRLGSGVLFLAEFGSGWKVTAAGCTFRSEKLPYACAVKG</sequence>
<comment type="caution">
    <text evidence="1">The sequence shown here is derived from an EMBL/GenBank/DDBJ whole genome shotgun (WGS) entry which is preliminary data.</text>
</comment>
<evidence type="ECO:0008006" key="3">
    <source>
        <dbReference type="Google" id="ProtNLM"/>
    </source>
</evidence>
<organism evidence="1 2">
    <name type="scientific">Microlunatus aurantiacus</name>
    <dbReference type="NCBI Taxonomy" id="446786"/>
    <lineage>
        <taxon>Bacteria</taxon>
        <taxon>Bacillati</taxon>
        <taxon>Actinomycetota</taxon>
        <taxon>Actinomycetes</taxon>
        <taxon>Propionibacteriales</taxon>
        <taxon>Propionibacteriaceae</taxon>
        <taxon>Microlunatus</taxon>
    </lineage>
</organism>
<evidence type="ECO:0000313" key="2">
    <source>
        <dbReference type="Proteomes" id="UP001500051"/>
    </source>
</evidence>
<keyword evidence="2" id="KW-1185">Reference proteome</keyword>